<sequence length="65" mass="7584">MANGTRLKELQEAQIKTNLFLVDERVRRQVAEEQTHTRLDQVIEVRDGLQSTVMNIKYTLVTVQQ</sequence>
<dbReference type="EMBL" id="JACGWJ010000002">
    <property type="protein sequence ID" value="KAL0435125.1"/>
    <property type="molecule type" value="Genomic_DNA"/>
</dbReference>
<gene>
    <name evidence="1" type="ORF">Sradi_0220400</name>
</gene>
<reference evidence="1" key="2">
    <citation type="journal article" date="2024" name="Plant">
        <title>Genomic evolution and insights into agronomic trait innovations of Sesamum species.</title>
        <authorList>
            <person name="Miao H."/>
            <person name="Wang L."/>
            <person name="Qu L."/>
            <person name="Liu H."/>
            <person name="Sun Y."/>
            <person name="Le M."/>
            <person name="Wang Q."/>
            <person name="Wei S."/>
            <person name="Zheng Y."/>
            <person name="Lin W."/>
            <person name="Duan Y."/>
            <person name="Cao H."/>
            <person name="Xiong S."/>
            <person name="Wang X."/>
            <person name="Wei L."/>
            <person name="Li C."/>
            <person name="Ma Q."/>
            <person name="Ju M."/>
            <person name="Zhao R."/>
            <person name="Li G."/>
            <person name="Mu C."/>
            <person name="Tian Q."/>
            <person name="Mei H."/>
            <person name="Zhang T."/>
            <person name="Gao T."/>
            <person name="Zhang H."/>
        </authorList>
    </citation>
    <scope>NUCLEOTIDE SEQUENCE</scope>
    <source>
        <strain evidence="1">G02</strain>
    </source>
</reference>
<accession>A0AAW2W1S5</accession>
<comment type="caution">
    <text evidence="1">The sequence shown here is derived from an EMBL/GenBank/DDBJ whole genome shotgun (WGS) entry which is preliminary data.</text>
</comment>
<name>A0AAW2W1S5_SESRA</name>
<proteinExistence type="predicted"/>
<evidence type="ECO:0000313" key="1">
    <source>
        <dbReference type="EMBL" id="KAL0435125.1"/>
    </source>
</evidence>
<dbReference type="AlphaFoldDB" id="A0AAW2W1S5"/>
<reference evidence="1" key="1">
    <citation type="submission" date="2020-06" db="EMBL/GenBank/DDBJ databases">
        <authorList>
            <person name="Li T."/>
            <person name="Hu X."/>
            <person name="Zhang T."/>
            <person name="Song X."/>
            <person name="Zhang H."/>
            <person name="Dai N."/>
            <person name="Sheng W."/>
            <person name="Hou X."/>
            <person name="Wei L."/>
        </authorList>
    </citation>
    <scope>NUCLEOTIDE SEQUENCE</scope>
    <source>
        <strain evidence="1">G02</strain>
        <tissue evidence="1">Leaf</tissue>
    </source>
</reference>
<organism evidence="1">
    <name type="scientific">Sesamum radiatum</name>
    <name type="common">Black benniseed</name>
    <dbReference type="NCBI Taxonomy" id="300843"/>
    <lineage>
        <taxon>Eukaryota</taxon>
        <taxon>Viridiplantae</taxon>
        <taxon>Streptophyta</taxon>
        <taxon>Embryophyta</taxon>
        <taxon>Tracheophyta</taxon>
        <taxon>Spermatophyta</taxon>
        <taxon>Magnoliopsida</taxon>
        <taxon>eudicotyledons</taxon>
        <taxon>Gunneridae</taxon>
        <taxon>Pentapetalae</taxon>
        <taxon>asterids</taxon>
        <taxon>lamiids</taxon>
        <taxon>Lamiales</taxon>
        <taxon>Pedaliaceae</taxon>
        <taxon>Sesamum</taxon>
    </lineage>
</organism>
<protein>
    <submittedName>
        <fullName evidence="1">Uncharacterized protein</fullName>
    </submittedName>
</protein>